<feature type="transmembrane region" description="Helical" evidence="8">
    <location>
        <begin position="364"/>
        <end position="383"/>
    </location>
</feature>
<evidence type="ECO:0000256" key="5">
    <source>
        <dbReference type="ARBA" id="ARBA00022989"/>
    </source>
</evidence>
<dbReference type="AlphaFoldDB" id="A0A4R3XT09"/>
<comment type="cofactor">
    <cofactor evidence="7">
        <name>Mg(2+)</name>
        <dbReference type="ChEBI" id="CHEBI:18420"/>
    </cofactor>
</comment>
<evidence type="ECO:0000256" key="2">
    <source>
        <dbReference type="ARBA" id="ARBA00022475"/>
    </source>
</evidence>
<keyword evidence="7" id="KW-0460">Magnesium</keyword>
<evidence type="ECO:0000256" key="4">
    <source>
        <dbReference type="ARBA" id="ARBA00022692"/>
    </source>
</evidence>
<keyword evidence="2" id="KW-1003">Cell membrane</keyword>
<feature type="transmembrane region" description="Helical" evidence="8">
    <location>
        <begin position="156"/>
        <end position="174"/>
    </location>
</feature>
<feature type="transmembrane region" description="Helical" evidence="8">
    <location>
        <begin position="98"/>
        <end position="118"/>
    </location>
</feature>
<organism evidence="9 10">
    <name type="scientific">Sulfurirhabdus autotrophica</name>
    <dbReference type="NCBI Taxonomy" id="1706046"/>
    <lineage>
        <taxon>Bacteria</taxon>
        <taxon>Pseudomonadati</taxon>
        <taxon>Pseudomonadota</taxon>
        <taxon>Betaproteobacteria</taxon>
        <taxon>Nitrosomonadales</taxon>
        <taxon>Sulfuricellaceae</taxon>
        <taxon>Sulfurirhabdus</taxon>
    </lineage>
</organism>
<keyword evidence="4 8" id="KW-0812">Transmembrane</keyword>
<dbReference type="InterPro" id="IPR000715">
    <property type="entry name" value="Glycosyl_transferase_4"/>
</dbReference>
<comment type="subcellular location">
    <subcellularLocation>
        <location evidence="1">Cell membrane</location>
        <topology evidence="1">Multi-pass membrane protein</topology>
    </subcellularLocation>
</comment>
<feature type="transmembrane region" description="Helical" evidence="8">
    <location>
        <begin position="70"/>
        <end position="86"/>
    </location>
</feature>
<feature type="transmembrane region" description="Helical" evidence="8">
    <location>
        <begin position="275"/>
        <end position="303"/>
    </location>
</feature>
<feature type="binding site" evidence="7">
    <location>
        <position position="148"/>
    </location>
    <ligand>
        <name>Mg(2+)</name>
        <dbReference type="ChEBI" id="CHEBI:18420"/>
    </ligand>
</feature>
<evidence type="ECO:0000256" key="3">
    <source>
        <dbReference type="ARBA" id="ARBA00022679"/>
    </source>
</evidence>
<dbReference type="GO" id="GO:0016780">
    <property type="term" value="F:phosphotransferase activity, for other substituted phosphate groups"/>
    <property type="evidence" value="ECO:0007669"/>
    <property type="project" value="InterPro"/>
</dbReference>
<evidence type="ECO:0000256" key="1">
    <source>
        <dbReference type="ARBA" id="ARBA00004651"/>
    </source>
</evidence>
<comment type="caution">
    <text evidence="9">The sequence shown here is derived from an EMBL/GenBank/DDBJ whole genome shotgun (WGS) entry which is preliminary data.</text>
</comment>
<keyword evidence="6 8" id="KW-0472">Membrane</keyword>
<dbReference type="Pfam" id="PF00953">
    <property type="entry name" value="Glycos_transf_4"/>
    <property type="match status" value="1"/>
</dbReference>
<accession>A0A4R3XT09</accession>
<dbReference type="PROSITE" id="PS01348">
    <property type="entry name" value="MRAY_2"/>
    <property type="match status" value="1"/>
</dbReference>
<dbReference type="Proteomes" id="UP000295367">
    <property type="component" value="Unassembled WGS sequence"/>
</dbReference>
<name>A0A4R3XT09_9PROT</name>
<dbReference type="PANTHER" id="PTHR22926">
    <property type="entry name" value="PHOSPHO-N-ACETYLMURAMOYL-PENTAPEPTIDE-TRANSFERASE"/>
    <property type="match status" value="1"/>
</dbReference>
<evidence type="ECO:0000256" key="8">
    <source>
        <dbReference type="SAM" id="Phobius"/>
    </source>
</evidence>
<dbReference type="RefSeq" id="WP_124945418.1">
    <property type="nucleotide sequence ID" value="NZ_BHVT01000013.1"/>
</dbReference>
<dbReference type="GO" id="GO:0005886">
    <property type="term" value="C:plasma membrane"/>
    <property type="evidence" value="ECO:0007669"/>
    <property type="project" value="UniProtKB-SubCell"/>
</dbReference>
<evidence type="ECO:0000313" key="9">
    <source>
        <dbReference type="EMBL" id="TCV79111.1"/>
    </source>
</evidence>
<feature type="transmembrane region" description="Helical" evidence="8">
    <location>
        <begin position="209"/>
        <end position="229"/>
    </location>
</feature>
<feature type="transmembrane region" description="Helical" evidence="8">
    <location>
        <begin position="180"/>
        <end position="197"/>
    </location>
</feature>
<reference evidence="9 10" key="1">
    <citation type="submission" date="2019-03" db="EMBL/GenBank/DDBJ databases">
        <title>Genomic Encyclopedia of Type Strains, Phase IV (KMG-IV): sequencing the most valuable type-strain genomes for metagenomic binning, comparative biology and taxonomic classification.</title>
        <authorList>
            <person name="Goeker M."/>
        </authorList>
    </citation>
    <scope>NUCLEOTIDE SEQUENCE [LARGE SCALE GENOMIC DNA]</scope>
    <source>
        <strain evidence="9 10">DSM 100309</strain>
    </source>
</reference>
<feature type="transmembrane region" description="Helical" evidence="8">
    <location>
        <begin position="446"/>
        <end position="465"/>
    </location>
</feature>
<feature type="transmembrane region" description="Helical" evidence="8">
    <location>
        <begin position="130"/>
        <end position="149"/>
    </location>
</feature>
<feature type="transmembrane region" description="Helical" evidence="8">
    <location>
        <begin position="6"/>
        <end position="22"/>
    </location>
</feature>
<keyword evidence="10" id="KW-1185">Reference proteome</keyword>
<feature type="transmembrane region" description="Helical" evidence="8">
    <location>
        <begin position="502"/>
        <end position="521"/>
    </location>
</feature>
<keyword evidence="3 9" id="KW-0808">Transferase</keyword>
<dbReference type="EMBL" id="SMCO01000035">
    <property type="protein sequence ID" value="TCV79111.1"/>
    <property type="molecule type" value="Genomic_DNA"/>
</dbReference>
<keyword evidence="5 8" id="KW-1133">Transmembrane helix</keyword>
<feature type="binding site" evidence="7">
    <location>
        <position position="208"/>
    </location>
    <ligand>
        <name>Mg(2+)</name>
        <dbReference type="ChEBI" id="CHEBI:18420"/>
    </ligand>
</feature>
<feature type="transmembrane region" description="Helical" evidence="8">
    <location>
        <begin position="43"/>
        <end position="64"/>
    </location>
</feature>
<evidence type="ECO:0000256" key="6">
    <source>
        <dbReference type="ARBA" id="ARBA00023136"/>
    </source>
</evidence>
<dbReference type="InterPro" id="IPR018480">
    <property type="entry name" value="PNAcMuramoyl-5peptid_Trfase_CS"/>
</dbReference>
<sequence length="545" mass="60694">MSLFFSFIIAVFVTMVLIPPLMRYAELLRIVDIPDGRKVHTGAIPRIGGVAMVIGALIPMIMWLPPETEIISFLLGIGIILFFGVWDDRKNLDYRLKFLGQIIAVLIVVVYGGLKIKYIPFMGTDPVSDYVSIPLTVFALLGITNAINLADGLDGLAGGTTMLSLGMIAILSYMVDGMNLTLMAISVMGCILGFLRFNTYPASIFMGDGGSQFLGFAAGVLAILLTQVVNPVLSPAVAILILGLPILDTFMVMSQRLYERRSPFSPDKNHIHHKLLALGFDHYEAVLLIYLTQSILVLGAFFLRFESDVLVFSTYLMFCAAVIVFFRVALNTGWRMHVYNGEKSNSLVARGVLWLRQDYRLLKAVFYFSIIAITCYLLFAAMLVEFVSIDISLLSLFLFTVLIVLFFKQKGKPFSVVERAITFVAAAFVVYLVQVVPGVLSEYELYLNIFFLMLAVAIGIGFRFSHTDRFRITPLDFLVIFIAVAVPNLPDSHIEGAHWGEGVAKLIVLFYGMELVLTNILRRWDVMRFVIGFTLLMLGVRGVLI</sequence>
<dbReference type="GO" id="GO:0046872">
    <property type="term" value="F:metal ion binding"/>
    <property type="evidence" value="ECO:0007669"/>
    <property type="project" value="UniProtKB-KW"/>
</dbReference>
<protein>
    <submittedName>
        <fullName evidence="9">UDP-GlcNAc:undecaprenyl-phosphate GlcNAc-1-phosphate transferase</fullName>
    </submittedName>
</protein>
<dbReference type="CDD" id="cd06853">
    <property type="entry name" value="GT_WecA_like"/>
    <property type="match status" value="1"/>
</dbReference>
<evidence type="ECO:0000256" key="7">
    <source>
        <dbReference type="PIRSR" id="PIRSR600715-1"/>
    </source>
</evidence>
<feature type="transmembrane region" description="Helical" evidence="8">
    <location>
        <begin position="235"/>
        <end position="254"/>
    </location>
</feature>
<dbReference type="OrthoDB" id="9783652at2"/>
<feature type="transmembrane region" description="Helical" evidence="8">
    <location>
        <begin position="309"/>
        <end position="330"/>
    </location>
</feature>
<dbReference type="GO" id="GO:0044038">
    <property type="term" value="P:cell wall macromolecule biosynthetic process"/>
    <property type="evidence" value="ECO:0007669"/>
    <property type="project" value="TreeGrafter"/>
</dbReference>
<dbReference type="GO" id="GO:0009103">
    <property type="term" value="P:lipopolysaccharide biosynthetic process"/>
    <property type="evidence" value="ECO:0007669"/>
    <property type="project" value="TreeGrafter"/>
</dbReference>
<dbReference type="PANTHER" id="PTHR22926:SF3">
    <property type="entry name" value="UNDECAPRENYL-PHOSPHATE ALPHA-N-ACETYLGLUCOSAMINYL 1-PHOSPHATE TRANSFERASE"/>
    <property type="match status" value="1"/>
</dbReference>
<keyword evidence="7" id="KW-0479">Metal-binding</keyword>
<evidence type="ECO:0000313" key="10">
    <source>
        <dbReference type="Proteomes" id="UP000295367"/>
    </source>
</evidence>
<gene>
    <name evidence="9" type="ORF">EDC63_1352</name>
</gene>
<feature type="transmembrane region" description="Helical" evidence="8">
    <location>
        <begin position="526"/>
        <end position="544"/>
    </location>
</feature>
<feature type="transmembrane region" description="Helical" evidence="8">
    <location>
        <begin position="389"/>
        <end position="408"/>
    </location>
</feature>
<dbReference type="GO" id="GO:0071555">
    <property type="term" value="P:cell wall organization"/>
    <property type="evidence" value="ECO:0007669"/>
    <property type="project" value="TreeGrafter"/>
</dbReference>
<feature type="transmembrane region" description="Helical" evidence="8">
    <location>
        <begin position="420"/>
        <end position="440"/>
    </location>
</feature>
<feature type="transmembrane region" description="Helical" evidence="8">
    <location>
        <begin position="472"/>
        <end position="490"/>
    </location>
</feature>
<proteinExistence type="predicted"/>